<organism evidence="4 5">
    <name type="scientific">Ceratopteris richardii</name>
    <name type="common">Triangle waterfern</name>
    <dbReference type="NCBI Taxonomy" id="49495"/>
    <lineage>
        <taxon>Eukaryota</taxon>
        <taxon>Viridiplantae</taxon>
        <taxon>Streptophyta</taxon>
        <taxon>Embryophyta</taxon>
        <taxon>Tracheophyta</taxon>
        <taxon>Polypodiopsida</taxon>
        <taxon>Polypodiidae</taxon>
        <taxon>Polypodiales</taxon>
        <taxon>Pteridineae</taxon>
        <taxon>Pteridaceae</taxon>
        <taxon>Parkerioideae</taxon>
        <taxon>Ceratopteris</taxon>
    </lineage>
</organism>
<dbReference type="FunFam" id="3.20.20.100:FF:000048">
    <property type="entry name" value="Probable aldo-keto reductase 4"/>
    <property type="match status" value="1"/>
</dbReference>
<dbReference type="InterPro" id="IPR023210">
    <property type="entry name" value="NADP_OxRdtase_dom"/>
</dbReference>
<dbReference type="GO" id="GO:0016491">
    <property type="term" value="F:oxidoreductase activity"/>
    <property type="evidence" value="ECO:0007669"/>
    <property type="project" value="UniProtKB-KW"/>
</dbReference>
<dbReference type="PRINTS" id="PR00069">
    <property type="entry name" value="ALDKETRDTASE"/>
</dbReference>
<dbReference type="OMA" id="YPVEETI"/>
<name>A0A8T2U229_CERRI</name>
<keyword evidence="2" id="KW-0560">Oxidoreductase</keyword>
<dbReference type="PANTHER" id="PTHR43625:SF40">
    <property type="entry name" value="ALDO-KETO REDUCTASE YAKC [NADP(+)]"/>
    <property type="match status" value="1"/>
</dbReference>
<dbReference type="Gene3D" id="3.20.20.100">
    <property type="entry name" value="NADP-dependent oxidoreductase domain"/>
    <property type="match status" value="1"/>
</dbReference>
<dbReference type="Proteomes" id="UP000825935">
    <property type="component" value="Chromosome 9"/>
</dbReference>
<evidence type="ECO:0000313" key="5">
    <source>
        <dbReference type="Proteomes" id="UP000825935"/>
    </source>
</evidence>
<proteinExistence type="predicted"/>
<dbReference type="CDD" id="cd19145">
    <property type="entry name" value="AKR_AKR13D1"/>
    <property type="match status" value="1"/>
</dbReference>
<reference evidence="4" key="1">
    <citation type="submission" date="2021-08" db="EMBL/GenBank/DDBJ databases">
        <title>WGS assembly of Ceratopteris richardii.</title>
        <authorList>
            <person name="Marchant D.B."/>
            <person name="Chen G."/>
            <person name="Jenkins J."/>
            <person name="Shu S."/>
            <person name="Leebens-Mack J."/>
            <person name="Grimwood J."/>
            <person name="Schmutz J."/>
            <person name="Soltis P."/>
            <person name="Soltis D."/>
            <person name="Chen Z.-H."/>
        </authorList>
    </citation>
    <scope>NUCLEOTIDE SEQUENCE</scope>
    <source>
        <strain evidence="4">Whitten #5841</strain>
        <tissue evidence="4">Leaf</tissue>
    </source>
</reference>
<dbReference type="PANTHER" id="PTHR43625">
    <property type="entry name" value="AFLATOXIN B1 ALDEHYDE REDUCTASE"/>
    <property type="match status" value="1"/>
</dbReference>
<dbReference type="InterPro" id="IPR050791">
    <property type="entry name" value="Aldo-Keto_reductase"/>
</dbReference>
<evidence type="ECO:0000313" key="4">
    <source>
        <dbReference type="EMBL" id="KAH7430151.1"/>
    </source>
</evidence>
<gene>
    <name evidence="4" type="ORF">KP509_09G086100</name>
</gene>
<feature type="domain" description="NADP-dependent oxidoreductase" evidence="3">
    <location>
        <begin position="24"/>
        <end position="310"/>
    </location>
</feature>
<sequence>MACKVPTAKLGSQGLEVSKQGLGCMGMSAFYGPPKPDEEMISFIRHVVESGVTFLDTSDIYGPHTNEVLVGKALKGIRHKVQLATKFGICYEDGKRRFRGDPAYVRACCEASLKRLDVDYIDLYYQHRIDTSVPIEVTIGEMKKLVEEGKVKYIGLSEASASTIRRAHAVHPITAVQLEWSLWSRDVEKDIIPTCRELGIGIVAYSPLGRGFFSAGAKLLETLTDTDFRKVAQPRFQAENLKKNEKLFLALCELANKKGCTPGQLALAWVQHQGDDVVPIPGTTKMKNFEENVGALQVELTKEEMEEMETLFHVDAAAGDRYPGMADWTYYNSETPPLSSWQA</sequence>
<keyword evidence="5" id="KW-1185">Reference proteome</keyword>
<keyword evidence="1" id="KW-0521">NADP</keyword>
<dbReference type="GO" id="GO:0005737">
    <property type="term" value="C:cytoplasm"/>
    <property type="evidence" value="ECO:0007669"/>
    <property type="project" value="TreeGrafter"/>
</dbReference>
<dbReference type="OrthoDB" id="37537at2759"/>
<evidence type="ECO:0000256" key="1">
    <source>
        <dbReference type="ARBA" id="ARBA00022857"/>
    </source>
</evidence>
<protein>
    <recommendedName>
        <fullName evidence="3">NADP-dependent oxidoreductase domain-containing protein</fullName>
    </recommendedName>
</protein>
<evidence type="ECO:0000259" key="3">
    <source>
        <dbReference type="Pfam" id="PF00248"/>
    </source>
</evidence>
<evidence type="ECO:0000256" key="2">
    <source>
        <dbReference type="ARBA" id="ARBA00023002"/>
    </source>
</evidence>
<accession>A0A8T2U229</accession>
<dbReference type="SUPFAM" id="SSF51430">
    <property type="entry name" value="NAD(P)-linked oxidoreductase"/>
    <property type="match status" value="1"/>
</dbReference>
<dbReference type="AlphaFoldDB" id="A0A8T2U229"/>
<dbReference type="EMBL" id="CM035414">
    <property type="protein sequence ID" value="KAH7430151.1"/>
    <property type="molecule type" value="Genomic_DNA"/>
</dbReference>
<dbReference type="Pfam" id="PF00248">
    <property type="entry name" value="Aldo_ket_red"/>
    <property type="match status" value="1"/>
</dbReference>
<comment type="caution">
    <text evidence="4">The sequence shown here is derived from an EMBL/GenBank/DDBJ whole genome shotgun (WGS) entry which is preliminary data.</text>
</comment>
<dbReference type="InterPro" id="IPR036812">
    <property type="entry name" value="NAD(P)_OxRdtase_dom_sf"/>
</dbReference>
<dbReference type="InterPro" id="IPR020471">
    <property type="entry name" value="AKR"/>
</dbReference>